<evidence type="ECO:0000259" key="6">
    <source>
        <dbReference type="Pfam" id="PF01420"/>
    </source>
</evidence>
<feature type="compositionally biased region" description="Basic residues" evidence="5">
    <location>
        <begin position="532"/>
        <end position="543"/>
    </location>
</feature>
<keyword evidence="4" id="KW-0175">Coiled coil</keyword>
<dbReference type="PANTHER" id="PTHR43140:SF1">
    <property type="entry name" value="TYPE I RESTRICTION ENZYME ECOKI SPECIFICITY SUBUNIT"/>
    <property type="match status" value="1"/>
</dbReference>
<comment type="caution">
    <text evidence="7">The sequence shown here is derived from an EMBL/GenBank/DDBJ whole genome shotgun (WGS) entry which is preliminary data.</text>
</comment>
<keyword evidence="2" id="KW-0680">Restriction system</keyword>
<dbReference type="RefSeq" id="WP_371840686.1">
    <property type="nucleotide sequence ID" value="NZ_JBGMEK010000062.1"/>
</dbReference>
<dbReference type="SUPFAM" id="SSF116734">
    <property type="entry name" value="DNA methylase specificity domain"/>
    <property type="match status" value="2"/>
</dbReference>
<dbReference type="Gene3D" id="3.90.220.20">
    <property type="entry name" value="DNA methylase specificity domains"/>
    <property type="match status" value="2"/>
</dbReference>
<protein>
    <submittedName>
        <fullName evidence="7">Restriction endonuclease subunit S</fullName>
        <ecNumber evidence="7">3.1.21.-</ecNumber>
    </submittedName>
</protein>
<dbReference type="EC" id="3.1.21.-" evidence="7"/>
<dbReference type="Proteomes" id="UP001569428">
    <property type="component" value="Unassembled WGS sequence"/>
</dbReference>
<dbReference type="CDD" id="cd17517">
    <property type="entry name" value="RMtype1_S_EcoKI_StySPI-TRD2-CR2_like"/>
    <property type="match status" value="1"/>
</dbReference>
<evidence type="ECO:0000256" key="4">
    <source>
        <dbReference type="SAM" id="Coils"/>
    </source>
</evidence>
<evidence type="ECO:0000256" key="2">
    <source>
        <dbReference type="ARBA" id="ARBA00022747"/>
    </source>
</evidence>
<feature type="coiled-coil region" evidence="4">
    <location>
        <begin position="224"/>
        <end position="251"/>
    </location>
</feature>
<keyword evidence="7" id="KW-0540">Nuclease</keyword>
<keyword evidence="7" id="KW-0378">Hydrolase</keyword>
<reference evidence="7 8" key="1">
    <citation type="submission" date="2024-08" db="EMBL/GenBank/DDBJ databases">
        <authorList>
            <person name="Ishaq N."/>
        </authorList>
    </citation>
    <scope>NUCLEOTIDE SEQUENCE [LARGE SCALE GENOMIC DNA]</scope>
    <source>
        <strain evidence="7 8">DSM 18651</strain>
    </source>
</reference>
<dbReference type="PANTHER" id="PTHR43140">
    <property type="entry name" value="TYPE-1 RESTRICTION ENZYME ECOKI SPECIFICITY PROTEIN"/>
    <property type="match status" value="1"/>
</dbReference>
<evidence type="ECO:0000313" key="8">
    <source>
        <dbReference type="Proteomes" id="UP001569428"/>
    </source>
</evidence>
<dbReference type="GO" id="GO:0004519">
    <property type="term" value="F:endonuclease activity"/>
    <property type="evidence" value="ECO:0007669"/>
    <property type="project" value="UniProtKB-KW"/>
</dbReference>
<dbReference type="InterPro" id="IPR000055">
    <property type="entry name" value="Restrct_endonuc_typeI_TRD"/>
</dbReference>
<gene>
    <name evidence="7" type="ORF">ACCI49_18735</name>
</gene>
<dbReference type="GO" id="GO:0016787">
    <property type="term" value="F:hydrolase activity"/>
    <property type="evidence" value="ECO:0007669"/>
    <property type="project" value="UniProtKB-KW"/>
</dbReference>
<proteinExistence type="inferred from homology"/>
<organism evidence="7 8">
    <name type="scientific">Microbulbifer epialgicus</name>
    <dbReference type="NCBI Taxonomy" id="393907"/>
    <lineage>
        <taxon>Bacteria</taxon>
        <taxon>Pseudomonadati</taxon>
        <taxon>Pseudomonadota</taxon>
        <taxon>Gammaproteobacteria</taxon>
        <taxon>Cellvibrionales</taxon>
        <taxon>Microbulbiferaceae</taxon>
        <taxon>Microbulbifer</taxon>
    </lineage>
</organism>
<evidence type="ECO:0000256" key="3">
    <source>
        <dbReference type="ARBA" id="ARBA00023125"/>
    </source>
</evidence>
<evidence type="ECO:0000313" key="7">
    <source>
        <dbReference type="EMBL" id="MFA0812949.1"/>
    </source>
</evidence>
<keyword evidence="3" id="KW-0238">DNA-binding</keyword>
<accession>A0ABV4P4L9</accession>
<comment type="similarity">
    <text evidence="1">Belongs to the type-I restriction system S methylase family.</text>
</comment>
<feature type="domain" description="Type I restriction modification DNA specificity" evidence="6">
    <location>
        <begin position="316"/>
        <end position="466"/>
    </location>
</feature>
<dbReference type="EMBL" id="JBGMEK010000062">
    <property type="protein sequence ID" value="MFA0812949.1"/>
    <property type="molecule type" value="Genomic_DNA"/>
</dbReference>
<feature type="region of interest" description="Disordered" evidence="5">
    <location>
        <begin position="524"/>
        <end position="549"/>
    </location>
</feature>
<dbReference type="InterPro" id="IPR051212">
    <property type="entry name" value="Type-I_RE_S_subunit"/>
</dbReference>
<sequence length="549" mass="61463">MNSELPCGWEKTPLSTLVNYAIGGDWGKAPDKIEDGFSEVFCIRGAEFRNWGDEKGRTASLRVVKDSSLLNRMLVQGDILVEISGGGPEQPVGRTVLIDNACLSHSSELPKIPTNFLRLIRTTKWVSSEYLNLYLTFFYNSGEVVNYQAGSNNLRNLKFNDYIGISIPLPPQAEQGRILLKVEELFSELDSGIESLKTAREQLKVYRQSLLKHAFEGRLTEQWRKDNADKLESAEELLVRIQQEREARYQQQLMAWEKTVSKWKADDKRGKKPAKPKVLKDIPIDADYHEGLPEIIMHWSYSPLGRLIDDPKYGTSKKCGYDSGQIGVLRIPNIASGVVDASDLKFADFDEGELQDYQLLSGDVLIVRSNGSVSLVGKGAKISCDDEKYIYAGYLIRLRPNTKLIEPDYLLFGLEYHGIRKQIEGKAKSTSGVNNINSGELQSLIFPICTIGEQKEIVAHLERNLSINSAFMDEVDQNIKRSEALRQSILKKAFSGQLVPQDPSDEPASELLNRIAEEKAEIEAAAKAAKATAKKAKPKKPHAKSKEKT</sequence>
<dbReference type="InterPro" id="IPR044946">
    <property type="entry name" value="Restrct_endonuc_typeI_TRD_sf"/>
</dbReference>
<keyword evidence="7" id="KW-0255">Endonuclease</keyword>
<name>A0ABV4P4L9_9GAMM</name>
<dbReference type="Pfam" id="PF01420">
    <property type="entry name" value="Methylase_S"/>
    <property type="match status" value="1"/>
</dbReference>
<keyword evidence="8" id="KW-1185">Reference proteome</keyword>
<evidence type="ECO:0000256" key="5">
    <source>
        <dbReference type="SAM" id="MobiDB-lite"/>
    </source>
</evidence>
<evidence type="ECO:0000256" key="1">
    <source>
        <dbReference type="ARBA" id="ARBA00010923"/>
    </source>
</evidence>